<name>A0ABW1CWE0_9ACTN</name>
<protein>
    <submittedName>
        <fullName evidence="1">Uncharacterized protein</fullName>
    </submittedName>
</protein>
<dbReference type="RefSeq" id="WP_379519521.1">
    <property type="nucleotide sequence ID" value="NZ_JBHSPA010000050.1"/>
</dbReference>
<accession>A0ABW1CWE0</accession>
<organism evidence="1 2">
    <name type="scientific">Nonomuraea insulae</name>
    <dbReference type="NCBI Taxonomy" id="1616787"/>
    <lineage>
        <taxon>Bacteria</taxon>
        <taxon>Bacillati</taxon>
        <taxon>Actinomycetota</taxon>
        <taxon>Actinomycetes</taxon>
        <taxon>Streptosporangiales</taxon>
        <taxon>Streptosporangiaceae</taxon>
        <taxon>Nonomuraea</taxon>
    </lineage>
</organism>
<dbReference type="Proteomes" id="UP001596058">
    <property type="component" value="Unassembled WGS sequence"/>
</dbReference>
<proteinExistence type="predicted"/>
<reference evidence="2" key="1">
    <citation type="journal article" date="2019" name="Int. J. Syst. Evol. Microbiol.">
        <title>The Global Catalogue of Microorganisms (GCM) 10K type strain sequencing project: providing services to taxonomists for standard genome sequencing and annotation.</title>
        <authorList>
            <consortium name="The Broad Institute Genomics Platform"/>
            <consortium name="The Broad Institute Genome Sequencing Center for Infectious Disease"/>
            <person name="Wu L."/>
            <person name="Ma J."/>
        </authorList>
    </citation>
    <scope>NUCLEOTIDE SEQUENCE [LARGE SCALE GENOMIC DNA]</scope>
    <source>
        <strain evidence="2">CCUG 53903</strain>
    </source>
</reference>
<evidence type="ECO:0000313" key="1">
    <source>
        <dbReference type="EMBL" id="MFC5830027.1"/>
    </source>
</evidence>
<comment type="caution">
    <text evidence="1">The sequence shown here is derived from an EMBL/GenBank/DDBJ whole genome shotgun (WGS) entry which is preliminary data.</text>
</comment>
<dbReference type="EMBL" id="JBHSPA010000050">
    <property type="protein sequence ID" value="MFC5830027.1"/>
    <property type="molecule type" value="Genomic_DNA"/>
</dbReference>
<gene>
    <name evidence="1" type="ORF">ACFPZ3_39735</name>
</gene>
<evidence type="ECO:0000313" key="2">
    <source>
        <dbReference type="Proteomes" id="UP001596058"/>
    </source>
</evidence>
<sequence>MDPIVMAAGTALVTAMATDAWEQVRARVAALWGRFGPDQEKTVEVELTEVRDQVLAARRDHDAETEQALAGEWRVRLARLLKQDPQLAVELRSVLDEVLAPAVPAADRDRIKSIVMNATAHDESRIYQSGGDMRITE</sequence>
<keyword evidence="2" id="KW-1185">Reference proteome</keyword>